<evidence type="ECO:0000256" key="10">
    <source>
        <dbReference type="ARBA" id="ARBA00022840"/>
    </source>
</evidence>
<evidence type="ECO:0000256" key="3">
    <source>
        <dbReference type="ARBA" id="ARBA00022553"/>
    </source>
</evidence>
<dbReference type="Pfam" id="PF07714">
    <property type="entry name" value="PK_Tyr_Ser-Thr"/>
    <property type="match status" value="1"/>
</dbReference>
<evidence type="ECO:0000256" key="11">
    <source>
        <dbReference type="ARBA" id="ARBA00022989"/>
    </source>
</evidence>
<keyword evidence="11" id="KW-1133">Transmembrane helix</keyword>
<feature type="domain" description="Protein kinase" evidence="18">
    <location>
        <begin position="110"/>
        <end position="400"/>
    </location>
</feature>
<dbReference type="PROSITE" id="PS00108">
    <property type="entry name" value="PROTEIN_KINASE_ST"/>
    <property type="match status" value="1"/>
</dbReference>
<dbReference type="Gene3D" id="3.30.200.20">
    <property type="entry name" value="Phosphorylase Kinase, domain 1"/>
    <property type="match status" value="1"/>
</dbReference>
<dbReference type="GO" id="GO:0005524">
    <property type="term" value="F:ATP binding"/>
    <property type="evidence" value="ECO:0007669"/>
    <property type="project" value="UniProtKB-UniRule"/>
</dbReference>
<dbReference type="EMBL" id="CM008052">
    <property type="protein sequence ID" value="PAN40859.1"/>
    <property type="molecule type" value="Genomic_DNA"/>
</dbReference>
<dbReference type="Proteomes" id="UP000243499">
    <property type="component" value="Chromosome 7"/>
</dbReference>
<dbReference type="GO" id="GO:0004674">
    <property type="term" value="F:protein serine/threonine kinase activity"/>
    <property type="evidence" value="ECO:0007669"/>
    <property type="project" value="UniProtKB-KW"/>
</dbReference>
<dbReference type="InterPro" id="IPR011009">
    <property type="entry name" value="Kinase-like_dom_sf"/>
</dbReference>
<evidence type="ECO:0000256" key="12">
    <source>
        <dbReference type="ARBA" id="ARBA00023136"/>
    </source>
</evidence>
<evidence type="ECO:0000256" key="8">
    <source>
        <dbReference type="ARBA" id="ARBA00022741"/>
    </source>
</evidence>
<evidence type="ECO:0000256" key="14">
    <source>
        <dbReference type="ARBA" id="ARBA00023180"/>
    </source>
</evidence>
<keyword evidence="8 15" id="KW-0547">Nucleotide-binding</keyword>
<keyword evidence="2 16" id="KW-0723">Serine/threonine-protein kinase</keyword>
<evidence type="ECO:0000256" key="7">
    <source>
        <dbReference type="ARBA" id="ARBA00022737"/>
    </source>
</evidence>
<evidence type="ECO:0000256" key="15">
    <source>
        <dbReference type="PROSITE-ProRule" id="PRU10141"/>
    </source>
</evidence>
<dbReference type="SMART" id="SM00220">
    <property type="entry name" value="S_TKc"/>
    <property type="match status" value="1"/>
</dbReference>
<protein>
    <recommendedName>
        <fullName evidence="18">Protein kinase domain-containing protein</fullName>
    </recommendedName>
</protein>
<keyword evidence="6" id="KW-0732">Signal</keyword>
<dbReference type="CDD" id="cd14066">
    <property type="entry name" value="STKc_IRAK"/>
    <property type="match status" value="1"/>
</dbReference>
<keyword evidence="9" id="KW-0418">Kinase</keyword>
<dbReference type="PROSITE" id="PS00107">
    <property type="entry name" value="PROTEIN_KINASE_ATP"/>
    <property type="match status" value="1"/>
</dbReference>
<proteinExistence type="inferred from homology"/>
<dbReference type="InterPro" id="IPR000719">
    <property type="entry name" value="Prot_kinase_dom"/>
</dbReference>
<evidence type="ECO:0000256" key="9">
    <source>
        <dbReference type="ARBA" id="ARBA00022777"/>
    </source>
</evidence>
<keyword evidence="12" id="KW-0472">Membrane</keyword>
<keyword evidence="7" id="KW-0677">Repeat</keyword>
<dbReference type="FunFam" id="3.30.200.20:FF:000225">
    <property type="entry name" value="cold-responsive protein kinase 1"/>
    <property type="match status" value="1"/>
</dbReference>
<organism evidence="19">
    <name type="scientific">Panicum hallii</name>
    <dbReference type="NCBI Taxonomy" id="206008"/>
    <lineage>
        <taxon>Eukaryota</taxon>
        <taxon>Viridiplantae</taxon>
        <taxon>Streptophyta</taxon>
        <taxon>Embryophyta</taxon>
        <taxon>Tracheophyta</taxon>
        <taxon>Spermatophyta</taxon>
        <taxon>Magnoliopsida</taxon>
        <taxon>Liliopsida</taxon>
        <taxon>Poales</taxon>
        <taxon>Poaceae</taxon>
        <taxon>PACMAD clade</taxon>
        <taxon>Panicoideae</taxon>
        <taxon>Panicodae</taxon>
        <taxon>Paniceae</taxon>
        <taxon>Panicinae</taxon>
        <taxon>Panicum</taxon>
        <taxon>Panicum sect. Panicum</taxon>
    </lineage>
</organism>
<keyword evidence="4" id="KW-0808">Transferase</keyword>
<keyword evidence="3" id="KW-0597">Phosphoprotein</keyword>
<feature type="binding site" evidence="15">
    <location>
        <position position="138"/>
    </location>
    <ligand>
        <name>ATP</name>
        <dbReference type="ChEBI" id="CHEBI:30616"/>
    </ligand>
</feature>
<keyword evidence="14" id="KW-0325">Glycoprotein</keyword>
<dbReference type="SUPFAM" id="SSF56112">
    <property type="entry name" value="Protein kinase-like (PK-like)"/>
    <property type="match status" value="1"/>
</dbReference>
<dbReference type="InterPro" id="IPR017441">
    <property type="entry name" value="Protein_kinase_ATP_BS"/>
</dbReference>
<feature type="region of interest" description="Disordered" evidence="17">
    <location>
        <begin position="401"/>
        <end position="439"/>
    </location>
</feature>
<dbReference type="GO" id="GO:0016020">
    <property type="term" value="C:membrane"/>
    <property type="evidence" value="ECO:0007669"/>
    <property type="project" value="UniProtKB-SubCell"/>
</dbReference>
<evidence type="ECO:0000256" key="17">
    <source>
        <dbReference type="SAM" id="MobiDB-lite"/>
    </source>
</evidence>
<evidence type="ECO:0000256" key="1">
    <source>
        <dbReference type="ARBA" id="ARBA00004167"/>
    </source>
</evidence>
<evidence type="ECO:0000313" key="19">
    <source>
        <dbReference type="EMBL" id="PAN40859.1"/>
    </source>
</evidence>
<dbReference type="PANTHER" id="PTHR47973">
    <property type="entry name" value="CYSTEINE-RICH RECEPTOR-LIKE PROTEIN KINASE 3"/>
    <property type="match status" value="1"/>
</dbReference>
<comment type="similarity">
    <text evidence="16">Belongs to the protein kinase superfamily.</text>
</comment>
<dbReference type="Gene3D" id="1.10.510.10">
    <property type="entry name" value="Transferase(Phosphotransferase) domain 1"/>
    <property type="match status" value="1"/>
</dbReference>
<evidence type="ECO:0000256" key="16">
    <source>
        <dbReference type="RuleBase" id="RU000304"/>
    </source>
</evidence>
<evidence type="ECO:0000259" key="18">
    <source>
        <dbReference type="PROSITE" id="PS50011"/>
    </source>
</evidence>
<gene>
    <name evidence="19" type="ORF">PAHAL_7G339700</name>
</gene>
<dbReference type="FunFam" id="1.10.510.10:FF:000044">
    <property type="entry name" value="Putative LRR receptor-like serine/threonine-protein kinase"/>
    <property type="match status" value="1"/>
</dbReference>
<dbReference type="AlphaFoldDB" id="A0A2S3IBT4"/>
<dbReference type="InterPro" id="IPR008271">
    <property type="entry name" value="Ser/Thr_kinase_AS"/>
</dbReference>
<dbReference type="Gramene" id="PAN40859">
    <property type="protein sequence ID" value="PAN40859"/>
    <property type="gene ID" value="PAHAL_7G339700"/>
</dbReference>
<evidence type="ECO:0000256" key="6">
    <source>
        <dbReference type="ARBA" id="ARBA00022729"/>
    </source>
</evidence>
<keyword evidence="5" id="KW-0812">Transmembrane</keyword>
<keyword evidence="10 15" id="KW-0067">ATP-binding</keyword>
<name>A0A2S3IBT4_9POAL</name>
<dbReference type="InterPro" id="IPR001245">
    <property type="entry name" value="Ser-Thr/Tyr_kinase_cat_dom"/>
</dbReference>
<reference evidence="19" key="1">
    <citation type="submission" date="2018-04" db="EMBL/GenBank/DDBJ databases">
        <title>WGS assembly of Panicum hallii.</title>
        <authorList>
            <person name="Lovell J."/>
            <person name="Jenkins J."/>
            <person name="Lowry D."/>
            <person name="Mamidi S."/>
            <person name="Sreedasyam A."/>
            <person name="Weng X."/>
            <person name="Barry K."/>
            <person name="Bonette J."/>
            <person name="Campitelli B."/>
            <person name="Daum C."/>
            <person name="Gordon S."/>
            <person name="Gould B."/>
            <person name="Lipzen A."/>
            <person name="Macqueen A."/>
            <person name="Palacio-Mejia J."/>
            <person name="Plott C."/>
            <person name="Shakirov E."/>
            <person name="Shu S."/>
            <person name="Yoshinaga Y."/>
            <person name="Zane M."/>
            <person name="Rokhsar D."/>
            <person name="Grimwood J."/>
            <person name="Schmutz J."/>
            <person name="Juenger T."/>
        </authorList>
    </citation>
    <scope>NUCLEOTIDE SEQUENCE [LARGE SCALE GENOMIC DNA]</scope>
    <source>
        <strain evidence="19">FIL2</strain>
    </source>
</reference>
<comment type="subcellular location">
    <subcellularLocation>
        <location evidence="1">Membrane</location>
        <topology evidence="1">Single-pass membrane protein</topology>
    </subcellularLocation>
</comment>
<dbReference type="PROSITE" id="PS50011">
    <property type="entry name" value="PROTEIN_KINASE_DOM"/>
    <property type="match status" value="1"/>
</dbReference>
<evidence type="ECO:0000256" key="5">
    <source>
        <dbReference type="ARBA" id="ARBA00022692"/>
    </source>
</evidence>
<evidence type="ECO:0000256" key="13">
    <source>
        <dbReference type="ARBA" id="ARBA00023170"/>
    </source>
</evidence>
<evidence type="ECO:0000256" key="4">
    <source>
        <dbReference type="ARBA" id="ARBA00022679"/>
    </source>
</evidence>
<sequence>MVRRTRRRPCLALFTSESLLPALWRCQFLSPFVGRDRISSTYTSEIFLKIPVLHVESHKTTITSEDMSWCCIPRIKKQENPYSNSIGGIYSEKNIRLFSYAELRSATDNFNRTNKVGRGGFGTVYKGTIRNGREVAVKVLSAESRQGIREFLTEIDVISNVKHPNLVELIGCCVEGNNRILVYEYLKNSSLDRALLGSNSEPADFTWSIRSAICLGVARGLAYLHEEIASPIVHRDIKASNILLDKNYIPKIGDFGLAKLFPDNVTHISTRVAGTTGYLAPEYAWHGQLTKKADIYSFGVLVLEIVSGTSSSRSILADDKILLEKTWEMYEAKKLKELIDPTLGDYPEEEVIRYIKVALFCIQAAAARRPSMLQVVTMLSKPIRINERELTAPGYIHEYKSNESKATTSSHTKSKHSASEDSNMFSTVVPPTVTEMSPR</sequence>
<evidence type="ECO:0000256" key="2">
    <source>
        <dbReference type="ARBA" id="ARBA00022527"/>
    </source>
</evidence>
<dbReference type="InterPro" id="IPR052059">
    <property type="entry name" value="CR_Ser/Thr_kinase"/>
</dbReference>
<keyword evidence="13" id="KW-0675">Receptor</keyword>
<accession>A0A2S3IBT4</accession>